<dbReference type="AlphaFoldDB" id="A0A0K2UGX5"/>
<protein>
    <submittedName>
        <fullName evidence="2">Uncharacterized protein</fullName>
    </submittedName>
</protein>
<name>A0A0K2UGX5_LEPSM</name>
<dbReference type="EMBL" id="HACA01019565">
    <property type="protein sequence ID" value="CDW36926.1"/>
    <property type="molecule type" value="Transcribed_RNA"/>
</dbReference>
<feature type="region of interest" description="Disordered" evidence="1">
    <location>
        <begin position="54"/>
        <end position="75"/>
    </location>
</feature>
<sequence length="75" mass="8382">RIPNSVGISDIDLGDEEDPSINNLRSNQLLAQASLFVKDCKEVICDDVEQDEENLGNDEFHIKQKGPPSKAKYTH</sequence>
<evidence type="ECO:0000313" key="2">
    <source>
        <dbReference type="EMBL" id="CDW36926.1"/>
    </source>
</evidence>
<accession>A0A0K2UGX5</accession>
<organism evidence="2">
    <name type="scientific">Lepeophtheirus salmonis</name>
    <name type="common">Salmon louse</name>
    <name type="synonym">Caligus salmonis</name>
    <dbReference type="NCBI Taxonomy" id="72036"/>
    <lineage>
        <taxon>Eukaryota</taxon>
        <taxon>Metazoa</taxon>
        <taxon>Ecdysozoa</taxon>
        <taxon>Arthropoda</taxon>
        <taxon>Crustacea</taxon>
        <taxon>Multicrustacea</taxon>
        <taxon>Hexanauplia</taxon>
        <taxon>Copepoda</taxon>
        <taxon>Siphonostomatoida</taxon>
        <taxon>Caligidae</taxon>
        <taxon>Lepeophtheirus</taxon>
    </lineage>
</organism>
<feature type="non-terminal residue" evidence="2">
    <location>
        <position position="1"/>
    </location>
</feature>
<evidence type="ECO:0000256" key="1">
    <source>
        <dbReference type="SAM" id="MobiDB-lite"/>
    </source>
</evidence>
<reference evidence="2" key="1">
    <citation type="submission" date="2014-05" db="EMBL/GenBank/DDBJ databases">
        <authorList>
            <person name="Chronopoulou M."/>
        </authorList>
    </citation>
    <scope>NUCLEOTIDE SEQUENCE</scope>
    <source>
        <tissue evidence="2">Whole organism</tissue>
    </source>
</reference>
<proteinExistence type="predicted"/>